<gene>
    <name evidence="3" type="ORF">WA026_023369</name>
</gene>
<comment type="caution">
    <text evidence="3">The sequence shown here is derived from an EMBL/GenBank/DDBJ whole genome shotgun (WGS) entry which is preliminary data.</text>
</comment>
<dbReference type="EMBL" id="JARQZJ010000114">
    <property type="protein sequence ID" value="KAK9887563.1"/>
    <property type="molecule type" value="Genomic_DNA"/>
</dbReference>
<evidence type="ECO:0000259" key="2">
    <source>
        <dbReference type="Pfam" id="PF16020"/>
    </source>
</evidence>
<protein>
    <recommendedName>
        <fullName evidence="2">Deltamethrin resistance protein prag01 domain-containing protein</fullName>
    </recommendedName>
</protein>
<evidence type="ECO:0000313" key="4">
    <source>
        <dbReference type="Proteomes" id="UP001431783"/>
    </source>
</evidence>
<keyword evidence="1" id="KW-0812">Transmembrane</keyword>
<reference evidence="3 4" key="1">
    <citation type="submission" date="2023-03" db="EMBL/GenBank/DDBJ databases">
        <title>Genome insight into feeding habits of ladybird beetles.</title>
        <authorList>
            <person name="Li H.-S."/>
            <person name="Huang Y.-H."/>
            <person name="Pang H."/>
        </authorList>
    </citation>
    <scope>NUCLEOTIDE SEQUENCE [LARGE SCALE GENOMIC DNA]</scope>
    <source>
        <strain evidence="3">SYSU_2023b</strain>
        <tissue evidence="3">Whole body</tissue>
    </source>
</reference>
<dbReference type="PANTHER" id="PTHR22133:SF2">
    <property type="entry name" value="AT01821P-RELATED"/>
    <property type="match status" value="1"/>
</dbReference>
<dbReference type="Proteomes" id="UP001431783">
    <property type="component" value="Unassembled WGS sequence"/>
</dbReference>
<sequence length="93" mass="10655">MQSSRYMSRLFCNQACRKYSSNSRMPTLNDLPQPKGDWQTNYDALNRRYTLHLLLGIGVLAGTIVFGKAAGFLNMYNDYPEKPAVIDNYKVNK</sequence>
<evidence type="ECO:0000313" key="3">
    <source>
        <dbReference type="EMBL" id="KAK9887563.1"/>
    </source>
</evidence>
<evidence type="ECO:0000256" key="1">
    <source>
        <dbReference type="SAM" id="Phobius"/>
    </source>
</evidence>
<dbReference type="PANTHER" id="PTHR22133">
    <property type="entry name" value="AT01821P-RELATED"/>
    <property type="match status" value="1"/>
</dbReference>
<keyword evidence="1" id="KW-1133">Transmembrane helix</keyword>
<keyword evidence="1" id="KW-0472">Membrane</keyword>
<feature type="domain" description="Deltamethrin resistance protein prag01" evidence="2">
    <location>
        <begin position="29"/>
        <end position="80"/>
    </location>
</feature>
<name>A0AAW1V2H5_9CUCU</name>
<accession>A0AAW1V2H5</accession>
<feature type="transmembrane region" description="Helical" evidence="1">
    <location>
        <begin position="51"/>
        <end position="73"/>
    </location>
</feature>
<dbReference type="InterPro" id="IPR031973">
    <property type="entry name" value="Deltameth_res_prag01"/>
</dbReference>
<dbReference type="Pfam" id="PF16020">
    <property type="entry name" value="Deltameth_res"/>
    <property type="match status" value="1"/>
</dbReference>
<proteinExistence type="predicted"/>
<organism evidence="3 4">
    <name type="scientific">Henosepilachna vigintioctopunctata</name>
    <dbReference type="NCBI Taxonomy" id="420089"/>
    <lineage>
        <taxon>Eukaryota</taxon>
        <taxon>Metazoa</taxon>
        <taxon>Ecdysozoa</taxon>
        <taxon>Arthropoda</taxon>
        <taxon>Hexapoda</taxon>
        <taxon>Insecta</taxon>
        <taxon>Pterygota</taxon>
        <taxon>Neoptera</taxon>
        <taxon>Endopterygota</taxon>
        <taxon>Coleoptera</taxon>
        <taxon>Polyphaga</taxon>
        <taxon>Cucujiformia</taxon>
        <taxon>Coccinelloidea</taxon>
        <taxon>Coccinellidae</taxon>
        <taxon>Epilachninae</taxon>
        <taxon>Epilachnini</taxon>
        <taxon>Henosepilachna</taxon>
    </lineage>
</organism>
<dbReference type="AlphaFoldDB" id="A0AAW1V2H5"/>
<keyword evidence="4" id="KW-1185">Reference proteome</keyword>